<feature type="compositionally biased region" description="Polar residues" evidence="4">
    <location>
        <begin position="354"/>
        <end position="370"/>
    </location>
</feature>
<dbReference type="AlphaFoldDB" id="V4LHU2"/>
<feature type="domain" description="Agenet" evidence="5">
    <location>
        <begin position="228"/>
        <end position="284"/>
    </location>
</feature>
<dbReference type="CDD" id="cd20405">
    <property type="entry name" value="Tudor_Agenet_AtDUF_rpt1_3"/>
    <property type="match status" value="2"/>
</dbReference>
<dbReference type="InterPro" id="IPR008395">
    <property type="entry name" value="Agenet-like_dom"/>
</dbReference>
<dbReference type="eggNOG" id="ENOG502QTQX">
    <property type="taxonomic scope" value="Eukaryota"/>
</dbReference>
<keyword evidence="7" id="KW-1185">Reference proteome</keyword>
<feature type="compositionally biased region" description="Basic and acidic residues" evidence="4">
    <location>
        <begin position="376"/>
        <end position="389"/>
    </location>
</feature>
<feature type="region of interest" description="Disordered" evidence="4">
    <location>
        <begin position="354"/>
        <end position="452"/>
    </location>
</feature>
<feature type="compositionally biased region" description="Polar residues" evidence="4">
    <location>
        <begin position="390"/>
        <end position="399"/>
    </location>
</feature>
<feature type="domain" description="Agenet" evidence="5">
    <location>
        <begin position="7"/>
        <end position="78"/>
    </location>
</feature>
<feature type="compositionally biased region" description="Basic and acidic residues" evidence="4">
    <location>
        <begin position="401"/>
        <end position="415"/>
    </location>
</feature>
<dbReference type="OrthoDB" id="687110at2759"/>
<dbReference type="SMART" id="SM00743">
    <property type="entry name" value="Agenet"/>
    <property type="match status" value="4"/>
</dbReference>
<evidence type="ECO:0000313" key="7">
    <source>
        <dbReference type="Proteomes" id="UP000030689"/>
    </source>
</evidence>
<dbReference type="InterPro" id="IPR014002">
    <property type="entry name" value="Agenet_dom_plant"/>
</dbReference>
<sequence>MEEEQELMIKKDCEVEVCSEEEGFEGAWFRAVLEENLTKTGRKKLRIRYMTLLSDDGSSPLTETVPQRFIRPVPPEEEYNGVVLEEGTVVDADHKNGWWTGFVLKKKLGDDKYLVYFDSPPDIVQFERKQLRAHLVWTSGKWVLPDIKELDKSMFCAGTMVEVSSLIDRAEAAWFPAMMVKEIEVGDERKFIVKDCNKHLNRNGDEARPNTTIDPRRVRPTPPPFSVEYYNLLERVEAFHGSVWRQGVVRAVLAEKRYMVSLVATKEEHVFKHSDLRPFKVWEDGVWRNVPSEQNPVKETPSEVIKKKPMLSYLRAKPVTPQRVTKNATGGLRKKRADAVLNDKTSPVITTQVTSIGKESVSLGPSSPVITATPLKKIETETEGQKKTLEPSSDQNGLGNDSDRQKNHEEENREGKSRKRKREQKQDSELNETDETCNGTKAGKNICNNGDVDDPPLSSWIENLYTEQSSDRSPNVMMNSAGDTCVEKTPTTETLMALPFTKKSPYWKRCESTEGYKTVPQRPHFSPLLEAKGEIREWSAVGMMVTFYGLLEQVKYLKPDDSSSTFNGLTVSFTELEKYGFDITAPQSRISKVLSLKDERAKKAEERQRCENKIGEEEKERLMLEEDLAELKRKVTVAEEKKDWSNKRIVEMRSSAGRIDQEIDALELEFQKIVSAPW</sequence>
<dbReference type="Gramene" id="ESQ39368">
    <property type="protein sequence ID" value="ESQ39368"/>
    <property type="gene ID" value="EUTSA_v10001344mg"/>
</dbReference>
<dbReference type="CDD" id="cd20406">
    <property type="entry name" value="Tudor_Agenet_AtDUF_rpt2_4"/>
    <property type="match status" value="2"/>
</dbReference>
<dbReference type="PANTHER" id="PTHR31917">
    <property type="entry name" value="AGENET DOMAIN-CONTAINING PROTEIN-RELATED"/>
    <property type="match status" value="1"/>
</dbReference>
<protein>
    <recommendedName>
        <fullName evidence="5">Agenet domain-containing protein</fullName>
    </recommendedName>
</protein>
<keyword evidence="1" id="KW-0813">Transport</keyword>
<dbReference type="STRING" id="72664.V4LHU2"/>
<keyword evidence="3" id="KW-0175">Coiled coil</keyword>
<accession>V4LHU2</accession>
<evidence type="ECO:0000259" key="5">
    <source>
        <dbReference type="SMART" id="SM00743"/>
    </source>
</evidence>
<feature type="domain" description="Agenet" evidence="5">
    <location>
        <begin position="82"/>
        <end position="139"/>
    </location>
</feature>
<evidence type="ECO:0000313" key="6">
    <source>
        <dbReference type="EMBL" id="ESQ39368.1"/>
    </source>
</evidence>
<evidence type="ECO:0000256" key="2">
    <source>
        <dbReference type="ARBA" id="ARBA00022604"/>
    </source>
</evidence>
<feature type="coiled-coil region" evidence="3">
    <location>
        <begin position="593"/>
        <end position="641"/>
    </location>
</feature>
<feature type="region of interest" description="Disordered" evidence="4">
    <location>
        <begin position="318"/>
        <end position="339"/>
    </location>
</feature>
<proteinExistence type="predicted"/>
<organism evidence="6 7">
    <name type="scientific">Eutrema salsugineum</name>
    <name type="common">Saltwater cress</name>
    <name type="synonym">Sisymbrium salsugineum</name>
    <dbReference type="NCBI Taxonomy" id="72664"/>
    <lineage>
        <taxon>Eukaryota</taxon>
        <taxon>Viridiplantae</taxon>
        <taxon>Streptophyta</taxon>
        <taxon>Embryophyta</taxon>
        <taxon>Tracheophyta</taxon>
        <taxon>Spermatophyta</taxon>
        <taxon>Magnoliopsida</taxon>
        <taxon>eudicotyledons</taxon>
        <taxon>Gunneridae</taxon>
        <taxon>Pentapetalae</taxon>
        <taxon>rosids</taxon>
        <taxon>malvids</taxon>
        <taxon>Brassicales</taxon>
        <taxon>Brassicaceae</taxon>
        <taxon>Eutremeae</taxon>
        <taxon>Eutrema</taxon>
    </lineage>
</organism>
<keyword evidence="2" id="KW-0341">Growth regulation</keyword>
<dbReference type="InterPro" id="IPR007930">
    <property type="entry name" value="DUF724"/>
</dbReference>
<dbReference type="Proteomes" id="UP000030689">
    <property type="component" value="Unassembled WGS sequence"/>
</dbReference>
<name>V4LHU2_EUTSA</name>
<feature type="domain" description="Agenet" evidence="5">
    <location>
        <begin position="153"/>
        <end position="226"/>
    </location>
</feature>
<dbReference type="EMBL" id="KI517481">
    <property type="protein sequence ID" value="ESQ39368.1"/>
    <property type="molecule type" value="Genomic_DNA"/>
</dbReference>
<evidence type="ECO:0000256" key="3">
    <source>
        <dbReference type="SAM" id="Coils"/>
    </source>
</evidence>
<dbReference type="Pfam" id="PF05266">
    <property type="entry name" value="DUF724"/>
    <property type="match status" value="1"/>
</dbReference>
<dbReference type="OMA" id="HYHATGN"/>
<reference evidence="6 7" key="1">
    <citation type="journal article" date="2013" name="Front. Plant Sci.">
        <title>The Reference Genome of the Halophytic Plant Eutrema salsugineum.</title>
        <authorList>
            <person name="Yang R."/>
            <person name="Jarvis D.E."/>
            <person name="Chen H."/>
            <person name="Beilstein M.A."/>
            <person name="Grimwood J."/>
            <person name="Jenkins J."/>
            <person name="Shu S."/>
            <person name="Prochnik S."/>
            <person name="Xin M."/>
            <person name="Ma C."/>
            <person name="Schmutz J."/>
            <person name="Wing R.A."/>
            <person name="Mitchell-Olds T."/>
            <person name="Schumaker K.S."/>
            <person name="Wang X."/>
        </authorList>
    </citation>
    <scope>NUCLEOTIDE SEQUENCE [LARGE SCALE GENOMIC DNA]</scope>
</reference>
<dbReference type="KEGG" id="eus:EUTSA_v10001344mg"/>
<evidence type="ECO:0000256" key="1">
    <source>
        <dbReference type="ARBA" id="ARBA00022448"/>
    </source>
</evidence>
<dbReference type="Pfam" id="PF05641">
    <property type="entry name" value="Agenet"/>
    <property type="match status" value="2"/>
</dbReference>
<dbReference type="PANTHER" id="PTHR31917:SF153">
    <property type="entry name" value="DUF724 DOMAIN-CONTAINING PROTEIN 3-RELATED"/>
    <property type="match status" value="1"/>
</dbReference>
<evidence type="ECO:0000256" key="4">
    <source>
        <dbReference type="SAM" id="MobiDB-lite"/>
    </source>
</evidence>
<gene>
    <name evidence="6" type="ORF">EUTSA_v10001344mg</name>
</gene>